<feature type="compositionally biased region" description="Basic and acidic residues" evidence="1">
    <location>
        <begin position="100"/>
        <end position="109"/>
    </location>
</feature>
<protein>
    <submittedName>
        <fullName evidence="2">Uncharacterized protein</fullName>
    </submittedName>
</protein>
<accession>A0A0A9DFL1</accession>
<dbReference type="AlphaFoldDB" id="A0A0A9DFL1"/>
<dbReference type="EMBL" id="GBRH01213465">
    <property type="protein sequence ID" value="JAD84430.1"/>
    <property type="molecule type" value="Transcribed_RNA"/>
</dbReference>
<organism evidence="2">
    <name type="scientific">Arundo donax</name>
    <name type="common">Giant reed</name>
    <name type="synonym">Donax arundinaceus</name>
    <dbReference type="NCBI Taxonomy" id="35708"/>
    <lineage>
        <taxon>Eukaryota</taxon>
        <taxon>Viridiplantae</taxon>
        <taxon>Streptophyta</taxon>
        <taxon>Embryophyta</taxon>
        <taxon>Tracheophyta</taxon>
        <taxon>Spermatophyta</taxon>
        <taxon>Magnoliopsida</taxon>
        <taxon>Liliopsida</taxon>
        <taxon>Poales</taxon>
        <taxon>Poaceae</taxon>
        <taxon>PACMAD clade</taxon>
        <taxon>Arundinoideae</taxon>
        <taxon>Arundineae</taxon>
        <taxon>Arundo</taxon>
    </lineage>
</organism>
<feature type="region of interest" description="Disordered" evidence="1">
    <location>
        <begin position="57"/>
        <end position="122"/>
    </location>
</feature>
<evidence type="ECO:0000313" key="2">
    <source>
        <dbReference type="EMBL" id="JAD84430.1"/>
    </source>
</evidence>
<evidence type="ECO:0000256" key="1">
    <source>
        <dbReference type="SAM" id="MobiDB-lite"/>
    </source>
</evidence>
<name>A0A0A9DFL1_ARUDO</name>
<reference evidence="2" key="2">
    <citation type="journal article" date="2015" name="Data Brief">
        <title>Shoot transcriptome of the giant reed, Arundo donax.</title>
        <authorList>
            <person name="Barrero R.A."/>
            <person name="Guerrero F.D."/>
            <person name="Moolhuijzen P."/>
            <person name="Goolsby J.A."/>
            <person name="Tidwell J."/>
            <person name="Bellgard S.E."/>
            <person name="Bellgard M.I."/>
        </authorList>
    </citation>
    <scope>NUCLEOTIDE SEQUENCE</scope>
    <source>
        <tissue evidence="2">Shoot tissue taken approximately 20 cm above the soil surface</tissue>
    </source>
</reference>
<feature type="compositionally biased region" description="Polar residues" evidence="1">
    <location>
        <begin position="75"/>
        <end position="84"/>
    </location>
</feature>
<proteinExistence type="predicted"/>
<sequence>MPYPNIPSDDTRAFLKSSSICCFSPLDRRLPIELCGCACTKPPLPRVLSQIHGRIDRQRRKIEQQQANHAAAAVKSSSNRQNQAAAGKTVKGGGRSRGGRSREEKRVEGEASSPCGREGRRDPAVVRQGICAASPLFSASALLFFSASSLRSPHP</sequence>
<reference evidence="2" key="1">
    <citation type="submission" date="2014-09" db="EMBL/GenBank/DDBJ databases">
        <authorList>
            <person name="Magalhaes I.L.F."/>
            <person name="Oliveira U."/>
            <person name="Santos F.R."/>
            <person name="Vidigal T.H.D.A."/>
            <person name="Brescovit A.D."/>
            <person name="Santos A.J."/>
        </authorList>
    </citation>
    <scope>NUCLEOTIDE SEQUENCE</scope>
    <source>
        <tissue evidence="2">Shoot tissue taken approximately 20 cm above the soil surface</tissue>
    </source>
</reference>